<evidence type="ECO:0000256" key="6">
    <source>
        <dbReference type="ARBA" id="ARBA00022777"/>
    </source>
</evidence>
<dbReference type="GO" id="GO:0005886">
    <property type="term" value="C:plasma membrane"/>
    <property type="evidence" value="ECO:0007669"/>
    <property type="project" value="TreeGrafter"/>
</dbReference>
<dbReference type="SMART" id="SM00388">
    <property type="entry name" value="HisKA"/>
    <property type="match status" value="1"/>
</dbReference>
<dbReference type="OrthoDB" id="9813151at2"/>
<dbReference type="InterPro" id="IPR003594">
    <property type="entry name" value="HATPase_dom"/>
</dbReference>
<keyword evidence="4" id="KW-0597">Phosphoprotein</keyword>
<feature type="transmembrane region" description="Helical" evidence="8">
    <location>
        <begin position="188"/>
        <end position="206"/>
    </location>
</feature>
<keyword evidence="7" id="KW-0902">Two-component regulatory system</keyword>
<dbReference type="SUPFAM" id="SSF47384">
    <property type="entry name" value="Homodimeric domain of signal transducing histidine kinase"/>
    <property type="match status" value="1"/>
</dbReference>
<dbReference type="CDD" id="cd00075">
    <property type="entry name" value="HATPase"/>
    <property type="match status" value="1"/>
</dbReference>
<dbReference type="CDD" id="cd00082">
    <property type="entry name" value="HisKA"/>
    <property type="match status" value="1"/>
</dbReference>
<evidence type="ECO:0000256" key="8">
    <source>
        <dbReference type="SAM" id="Phobius"/>
    </source>
</evidence>
<keyword evidence="6 10" id="KW-0418">Kinase</keyword>
<dbReference type="PANTHER" id="PTHR45453">
    <property type="entry name" value="PHOSPHATE REGULON SENSOR PROTEIN PHOR"/>
    <property type="match status" value="1"/>
</dbReference>
<dbReference type="Pfam" id="PF02518">
    <property type="entry name" value="HATPase_c"/>
    <property type="match status" value="1"/>
</dbReference>
<evidence type="ECO:0000256" key="2">
    <source>
        <dbReference type="ARBA" id="ARBA00004370"/>
    </source>
</evidence>
<dbReference type="GO" id="GO:0000155">
    <property type="term" value="F:phosphorelay sensor kinase activity"/>
    <property type="evidence" value="ECO:0007669"/>
    <property type="project" value="InterPro"/>
</dbReference>
<dbReference type="EC" id="2.7.13.3" evidence="3"/>
<dbReference type="PRINTS" id="PR00344">
    <property type="entry name" value="BCTRLSENSOR"/>
</dbReference>
<dbReference type="Proteomes" id="UP000286848">
    <property type="component" value="Unassembled WGS sequence"/>
</dbReference>
<dbReference type="SMART" id="SM00387">
    <property type="entry name" value="HATPase_c"/>
    <property type="match status" value="1"/>
</dbReference>
<dbReference type="Gene3D" id="3.30.565.10">
    <property type="entry name" value="Histidine kinase-like ATPase, C-terminal domain"/>
    <property type="match status" value="1"/>
</dbReference>
<dbReference type="InterPro" id="IPR036890">
    <property type="entry name" value="HATPase_C_sf"/>
</dbReference>
<dbReference type="Gene3D" id="1.10.287.130">
    <property type="match status" value="1"/>
</dbReference>
<comment type="subcellular location">
    <subcellularLocation>
        <location evidence="2">Membrane</location>
    </subcellularLocation>
</comment>
<dbReference type="InterPro" id="IPR050351">
    <property type="entry name" value="BphY/WalK/GraS-like"/>
</dbReference>
<evidence type="ECO:0000256" key="1">
    <source>
        <dbReference type="ARBA" id="ARBA00000085"/>
    </source>
</evidence>
<evidence type="ECO:0000313" key="10">
    <source>
        <dbReference type="EMBL" id="GBG93734.1"/>
    </source>
</evidence>
<comment type="caution">
    <text evidence="10">The sequence shown here is derived from an EMBL/GenBank/DDBJ whole genome shotgun (WGS) entry which is preliminary data.</text>
</comment>
<dbReference type="InterPro" id="IPR005467">
    <property type="entry name" value="His_kinase_dom"/>
</dbReference>
<evidence type="ECO:0000259" key="9">
    <source>
        <dbReference type="PROSITE" id="PS50109"/>
    </source>
</evidence>
<organism evidence="10 11">
    <name type="scientific">Ligilactobacillus salitolerans</name>
    <dbReference type="NCBI Taxonomy" id="1808352"/>
    <lineage>
        <taxon>Bacteria</taxon>
        <taxon>Bacillati</taxon>
        <taxon>Bacillota</taxon>
        <taxon>Bacilli</taxon>
        <taxon>Lactobacillales</taxon>
        <taxon>Lactobacillaceae</taxon>
        <taxon>Ligilactobacillus</taxon>
    </lineage>
</organism>
<evidence type="ECO:0000256" key="7">
    <source>
        <dbReference type="ARBA" id="ARBA00023012"/>
    </source>
</evidence>
<dbReference type="FunFam" id="3.30.565.10:FF:000006">
    <property type="entry name" value="Sensor histidine kinase WalK"/>
    <property type="match status" value="1"/>
</dbReference>
<protein>
    <recommendedName>
        <fullName evidence="3">histidine kinase</fullName>
        <ecNumber evidence="3">2.7.13.3</ecNumber>
    </recommendedName>
</protein>
<dbReference type="SUPFAM" id="SSF55874">
    <property type="entry name" value="ATPase domain of HSP90 chaperone/DNA topoisomerase II/histidine kinase"/>
    <property type="match status" value="1"/>
</dbReference>
<proteinExistence type="predicted"/>
<evidence type="ECO:0000256" key="4">
    <source>
        <dbReference type="ARBA" id="ARBA00022553"/>
    </source>
</evidence>
<evidence type="ECO:0000313" key="11">
    <source>
        <dbReference type="Proteomes" id="UP000286848"/>
    </source>
</evidence>
<dbReference type="Pfam" id="PF00512">
    <property type="entry name" value="HisKA"/>
    <property type="match status" value="1"/>
</dbReference>
<evidence type="ECO:0000256" key="3">
    <source>
        <dbReference type="ARBA" id="ARBA00012438"/>
    </source>
</evidence>
<keyword evidence="8" id="KW-0812">Transmembrane</keyword>
<feature type="transmembrane region" description="Helical" evidence="8">
    <location>
        <begin position="20"/>
        <end position="42"/>
    </location>
</feature>
<reference evidence="10 11" key="1">
    <citation type="journal article" date="2019" name="Int. J. Syst. Evol. Microbiol.">
        <title>Lactobacillus salitolerans sp. nov., a novel lactic acid bacterium isolated from spent mushroom substrates.</title>
        <authorList>
            <person name="Tohno M."/>
            <person name="Tanizawa Y."/>
            <person name="Kojima Y."/>
            <person name="Sakamoto M."/>
            <person name="Nakamura Y."/>
            <person name="Ohkuma M."/>
            <person name="Kobayashi H."/>
        </authorList>
    </citation>
    <scope>NUCLEOTIDE SEQUENCE [LARGE SCALE GENOMIC DNA]</scope>
    <source>
        <strain evidence="10 11">YK43</strain>
    </source>
</reference>
<sequence length="444" mass="50226">MKVKNKKIDPIQGKQQWGLFFKILISFAILFLILGGVIYFFFRQSIYQNIDSGLNGQKTQIKSAKRGPNFRQHGNRSQRIAAPPANSAQFRTTTIIYNSKGRVLNAAEFAGGPLQIFTQLRLNKKDLNQKETLTLYSGNSENSAHYFRKLLVKVPKSSADKQYAGHYVLLLVNIDSELLAINSFRKSLMITLIAFWVLAIGVAYYLSRQNMKPILRSWKRQQEFSSNAAHELRTPLTIIQNQMEYLLTKPRDQIMNRIDEIGTTLDEVKHMRVLSERLLMLARSDSGMVQLNKQEVTLKPWLEKTVLPYEEIAGSQNKSFVIEDNVTGTGKFDADLIKQLLVILLDNALKYTPSGGTITCQAVSSKKDLTFRVYDTGTGIPDKEKDLVFERFYRTDRSRNSETGGNGLGLPIAKWIVTEHHGKITIGDNYPAGSVFKVVIPLGK</sequence>
<keyword evidence="5" id="KW-0808">Transferase</keyword>
<keyword evidence="8" id="KW-0472">Membrane</keyword>
<dbReference type="RefSeq" id="WP_124974510.1">
    <property type="nucleotide sequence ID" value="NZ_BFFP01000002.1"/>
</dbReference>
<dbReference type="AlphaFoldDB" id="A0A401IQF9"/>
<feature type="domain" description="Histidine kinase" evidence="9">
    <location>
        <begin position="227"/>
        <end position="444"/>
    </location>
</feature>
<dbReference type="InterPro" id="IPR004358">
    <property type="entry name" value="Sig_transdc_His_kin-like_C"/>
</dbReference>
<evidence type="ECO:0000256" key="5">
    <source>
        <dbReference type="ARBA" id="ARBA00022679"/>
    </source>
</evidence>
<keyword evidence="11" id="KW-1185">Reference proteome</keyword>
<dbReference type="InterPro" id="IPR003661">
    <property type="entry name" value="HisK_dim/P_dom"/>
</dbReference>
<dbReference type="GO" id="GO:0016036">
    <property type="term" value="P:cellular response to phosphate starvation"/>
    <property type="evidence" value="ECO:0007669"/>
    <property type="project" value="TreeGrafter"/>
</dbReference>
<name>A0A401IQF9_9LACO</name>
<dbReference type="GO" id="GO:0004721">
    <property type="term" value="F:phosphoprotein phosphatase activity"/>
    <property type="evidence" value="ECO:0007669"/>
    <property type="project" value="TreeGrafter"/>
</dbReference>
<dbReference type="EMBL" id="BFFP01000002">
    <property type="protein sequence ID" value="GBG93734.1"/>
    <property type="molecule type" value="Genomic_DNA"/>
</dbReference>
<accession>A0A401IQF9</accession>
<dbReference type="PANTHER" id="PTHR45453:SF1">
    <property type="entry name" value="PHOSPHATE REGULON SENSOR PROTEIN PHOR"/>
    <property type="match status" value="1"/>
</dbReference>
<dbReference type="InterPro" id="IPR036097">
    <property type="entry name" value="HisK_dim/P_sf"/>
</dbReference>
<comment type="catalytic activity">
    <reaction evidence="1">
        <text>ATP + protein L-histidine = ADP + protein N-phospho-L-histidine.</text>
        <dbReference type="EC" id="2.7.13.3"/>
    </reaction>
</comment>
<keyword evidence="8" id="KW-1133">Transmembrane helix</keyword>
<dbReference type="PROSITE" id="PS50109">
    <property type="entry name" value="HIS_KIN"/>
    <property type="match status" value="1"/>
</dbReference>
<gene>
    <name evidence="10" type="ORF">LFYK43_01930</name>
</gene>